<feature type="region of interest" description="Disordered" evidence="2">
    <location>
        <begin position="756"/>
        <end position="778"/>
    </location>
</feature>
<feature type="coiled-coil region" evidence="1">
    <location>
        <begin position="1025"/>
        <end position="1066"/>
    </location>
</feature>
<evidence type="ECO:0000313" key="3">
    <source>
        <dbReference type="EMBL" id="MCG7937430.1"/>
    </source>
</evidence>
<evidence type="ECO:0000313" key="4">
    <source>
        <dbReference type="Proteomes" id="UP000886687"/>
    </source>
</evidence>
<gene>
    <name evidence="3" type="ORF">JAZ04_01040</name>
</gene>
<evidence type="ECO:0000256" key="1">
    <source>
        <dbReference type="SAM" id="Coils"/>
    </source>
</evidence>
<reference evidence="3" key="1">
    <citation type="journal article" date="2021" name="Proc. Natl. Acad. Sci. U.S.A.">
        <title>Global biogeography of chemosynthetic symbionts reveals both localized and globally distributed symbiont groups. .</title>
        <authorList>
            <person name="Osvatic J.T."/>
            <person name="Wilkins L.G.E."/>
            <person name="Leibrecht L."/>
            <person name="Leray M."/>
            <person name="Zauner S."/>
            <person name="Polzin J."/>
            <person name="Camacho Y."/>
            <person name="Gros O."/>
            <person name="van Gils J.A."/>
            <person name="Eisen J.A."/>
            <person name="Petersen J.M."/>
            <person name="Yuen B."/>
        </authorList>
    </citation>
    <scope>NUCLEOTIDE SEQUENCE</scope>
    <source>
        <strain evidence="3">MAGL173</strain>
    </source>
</reference>
<feature type="compositionally biased region" description="Low complexity" evidence="2">
    <location>
        <begin position="144"/>
        <end position="156"/>
    </location>
</feature>
<dbReference type="AlphaFoldDB" id="A0A9E4MZ76"/>
<organism evidence="3 4">
    <name type="scientific">Candidatus Thiodiazotropha lotti</name>
    <dbReference type="NCBI Taxonomy" id="2792787"/>
    <lineage>
        <taxon>Bacteria</taxon>
        <taxon>Pseudomonadati</taxon>
        <taxon>Pseudomonadota</taxon>
        <taxon>Gammaproteobacteria</taxon>
        <taxon>Chromatiales</taxon>
        <taxon>Sedimenticolaceae</taxon>
        <taxon>Candidatus Thiodiazotropha</taxon>
    </lineage>
</organism>
<dbReference type="EMBL" id="JAEPDI010000001">
    <property type="protein sequence ID" value="MCG7937430.1"/>
    <property type="molecule type" value="Genomic_DNA"/>
</dbReference>
<feature type="coiled-coil region" evidence="1">
    <location>
        <begin position="180"/>
        <end position="302"/>
    </location>
</feature>
<keyword evidence="1" id="KW-0175">Coiled coil</keyword>
<evidence type="ECO:0000256" key="2">
    <source>
        <dbReference type="SAM" id="MobiDB-lite"/>
    </source>
</evidence>
<feature type="coiled-coil region" evidence="1">
    <location>
        <begin position="506"/>
        <end position="595"/>
    </location>
</feature>
<feature type="compositionally biased region" description="Basic and acidic residues" evidence="2">
    <location>
        <begin position="158"/>
        <end position="174"/>
    </location>
</feature>
<protein>
    <submittedName>
        <fullName evidence="3">Uncharacterized protein</fullName>
    </submittedName>
</protein>
<feature type="coiled-coil region" evidence="1">
    <location>
        <begin position="353"/>
        <end position="482"/>
    </location>
</feature>
<accession>A0A9E4MZ76</accession>
<dbReference type="Proteomes" id="UP000886687">
    <property type="component" value="Unassembled WGS sequence"/>
</dbReference>
<name>A0A9E4MZ76_9GAMM</name>
<sequence>MHHAYENRNSPQDSGLAKNNLACPNYTISTDSQSKYPTPWSYLDIANSYDMAQLKILDRDCSGITSSLPALFLHHHQIPDLWFLRSAQVLQSNPPFCGVSRSEPADCYTRPHWDPIDLETSSKTKQQKNMDKSSKQMRNHRQSQELQLEQSSQLSSNTHDDKPEQDELKSQSPKKMMEMKNELEDIKNSQLERVNEVKLEVKTLKKRIEEKELSRQRLQREKIALAESLKAETAHNLRFVEQTKSLDDRIEGLEQALKARTQIIRETEELHSKALENVNQKLESANQNIQALKESQSLLESTIEYQNSEFSQLQESNQALVAEHQQAKEGQLRNQSEVTALKQQLRDSQDKSNRQLATVRAQAQRDSESLQQQMTHTMESALEAKQQQTDELQTRLNNEIKALELELDRTRTNTKQQLSEARHKAQTDLQELQEDMTLTLEQAVQAEQQQAMEVQGRLGNEIELLKQTVETIQSDADQQLDEARYQTEQEIISLKQQMNLAVESEKQKLESELTHFMAMNEDLKKELQEKQATAERQLDELKQLTKTELTSLREQMILAKDQAVLAERARSTEEKTTLQDELDVLNKKLFEIEREHSVELDQVREQARRGSQLDLDRMSQALEAEKQIALDQQMQLTAENESLNQQLQITRDQIDQQLSAVTQKAKQDYNKLRMQMDEALENEKQQANLELTGLQVKVEELTHQLQLLESESEKQLKDEQQKAQVEYSRLEEQLNLALESGKLKLKEEKVRFEAESQHLNEQLNRVRSETEREQQKRLNQEDLLQQERNTIRLLKDQLQETEKVLRDTEERMAATADEDQKIIIELKKQLEIHLTEVNSEEAAHDYQQLSAQKDELISEVTALQAQLDNQQQTQVEIIHSLEGEKAALEENLNKYQGEAKMAKTTIHIMKKNQDSLSLEKEQLAKQLDEQKTETIAIQAELKASLESIQQENGSLRHQLATATSQNRDEDTLQRAHQENRLLKQKIKGLKEVQLEMERQLNADGGVEIKSVLDELKATQLKLGKAEKLAQQRDLLLRENQIHESAIEILSQDLDSIVLEKESLIEECDYLRNELHYLKAGNSNNGEKGVSAE</sequence>
<feature type="region of interest" description="Disordered" evidence="2">
    <location>
        <begin position="110"/>
        <end position="174"/>
    </location>
</feature>
<comment type="caution">
    <text evidence="3">The sequence shown here is derived from an EMBL/GenBank/DDBJ whole genome shotgun (WGS) entry which is preliminary data.</text>
</comment>
<proteinExistence type="predicted"/>